<feature type="domain" description="TNase-like" evidence="1">
    <location>
        <begin position="63"/>
        <end position="189"/>
    </location>
</feature>
<dbReference type="InterPro" id="IPR016071">
    <property type="entry name" value="Staphylococal_nuclease_OB-fold"/>
</dbReference>
<dbReference type="Pfam" id="PF00565">
    <property type="entry name" value="SNase"/>
    <property type="match status" value="1"/>
</dbReference>
<dbReference type="AlphaFoldDB" id="A0A6C0JH47"/>
<evidence type="ECO:0000259" key="1">
    <source>
        <dbReference type="PROSITE" id="PS50830"/>
    </source>
</evidence>
<organism evidence="2">
    <name type="scientific">viral metagenome</name>
    <dbReference type="NCBI Taxonomy" id="1070528"/>
    <lineage>
        <taxon>unclassified sequences</taxon>
        <taxon>metagenomes</taxon>
        <taxon>organismal metagenomes</taxon>
    </lineage>
</organism>
<dbReference type="Gene3D" id="2.40.50.90">
    <property type="match status" value="1"/>
</dbReference>
<dbReference type="InterPro" id="IPR035437">
    <property type="entry name" value="SNase_OB-fold_sf"/>
</dbReference>
<sequence>MNISFFTFFALFVNVSKVICYNSLNPNRTNLTNRLLSSSKYITKNDEYLKNVEYSDIKRFIPPIEEGKVVKVYDGDTITIASKLPNSNLPFYRFSVRLRSIDSPEIKGITEEEKSLAIEARDALHNLIFGKIIVLKNLGTEKYGRVLADIYLEELHINKWMLDNKYAVPYDGKKKVRPVEWDESRLYIP</sequence>
<proteinExistence type="predicted"/>
<accession>A0A6C0JH47</accession>
<reference evidence="2" key="1">
    <citation type="journal article" date="2020" name="Nature">
        <title>Giant virus diversity and host interactions through global metagenomics.</title>
        <authorList>
            <person name="Schulz F."/>
            <person name="Roux S."/>
            <person name="Paez-Espino D."/>
            <person name="Jungbluth S."/>
            <person name="Walsh D.A."/>
            <person name="Denef V.J."/>
            <person name="McMahon K.D."/>
            <person name="Konstantinidis K.T."/>
            <person name="Eloe-Fadrosh E.A."/>
            <person name="Kyrpides N.C."/>
            <person name="Woyke T."/>
        </authorList>
    </citation>
    <scope>NUCLEOTIDE SEQUENCE</scope>
    <source>
        <strain evidence="2">GVMAG-M-3300027708-20</strain>
    </source>
</reference>
<evidence type="ECO:0000313" key="2">
    <source>
        <dbReference type="EMBL" id="QHU03777.1"/>
    </source>
</evidence>
<dbReference type="EMBL" id="MN740389">
    <property type="protein sequence ID" value="QHU03777.1"/>
    <property type="molecule type" value="Genomic_DNA"/>
</dbReference>
<protein>
    <recommendedName>
        <fullName evidence="1">TNase-like domain-containing protein</fullName>
    </recommendedName>
</protein>
<dbReference type="PROSITE" id="PS50830">
    <property type="entry name" value="TNASE_3"/>
    <property type="match status" value="1"/>
</dbReference>
<dbReference type="SUPFAM" id="SSF50199">
    <property type="entry name" value="Staphylococcal nuclease"/>
    <property type="match status" value="1"/>
</dbReference>
<name>A0A6C0JH47_9ZZZZ</name>
<dbReference type="SMART" id="SM00318">
    <property type="entry name" value="SNc"/>
    <property type="match status" value="1"/>
</dbReference>